<dbReference type="EMBL" id="JBHUII010000004">
    <property type="protein sequence ID" value="MFD2205769.1"/>
    <property type="molecule type" value="Genomic_DNA"/>
</dbReference>
<name>A0ABW5BLL9_9PROT</name>
<accession>A0ABW5BLL9</accession>
<evidence type="ECO:0000313" key="2">
    <source>
        <dbReference type="Proteomes" id="UP001597294"/>
    </source>
</evidence>
<sequence length="59" mass="7062">MIRRFLELCEQPELYPVVEQIDKNYRRSVYGSHSIYYRALEGEIIITRILGRQDLAKAF</sequence>
<dbReference type="RefSeq" id="WP_380250699.1">
    <property type="nucleotide sequence ID" value="NZ_JBHUII010000004.1"/>
</dbReference>
<organism evidence="1 2">
    <name type="scientific">Kiloniella antarctica</name>
    <dbReference type="NCBI Taxonomy" id="1550907"/>
    <lineage>
        <taxon>Bacteria</taxon>
        <taxon>Pseudomonadati</taxon>
        <taxon>Pseudomonadota</taxon>
        <taxon>Alphaproteobacteria</taxon>
        <taxon>Rhodospirillales</taxon>
        <taxon>Kiloniellaceae</taxon>
        <taxon>Kiloniella</taxon>
    </lineage>
</organism>
<dbReference type="InterPro" id="IPR035093">
    <property type="entry name" value="RelE/ParE_toxin_dom_sf"/>
</dbReference>
<evidence type="ECO:0000313" key="1">
    <source>
        <dbReference type="EMBL" id="MFD2205769.1"/>
    </source>
</evidence>
<comment type="caution">
    <text evidence="1">The sequence shown here is derived from an EMBL/GenBank/DDBJ whole genome shotgun (WGS) entry which is preliminary data.</text>
</comment>
<gene>
    <name evidence="1" type="ORF">ACFSKO_09110</name>
</gene>
<dbReference type="Proteomes" id="UP001597294">
    <property type="component" value="Unassembled WGS sequence"/>
</dbReference>
<proteinExistence type="predicted"/>
<keyword evidence="2" id="KW-1185">Reference proteome</keyword>
<reference evidence="2" key="1">
    <citation type="journal article" date="2019" name="Int. J. Syst. Evol. Microbiol.">
        <title>The Global Catalogue of Microorganisms (GCM) 10K type strain sequencing project: providing services to taxonomists for standard genome sequencing and annotation.</title>
        <authorList>
            <consortium name="The Broad Institute Genomics Platform"/>
            <consortium name="The Broad Institute Genome Sequencing Center for Infectious Disease"/>
            <person name="Wu L."/>
            <person name="Ma J."/>
        </authorList>
    </citation>
    <scope>NUCLEOTIDE SEQUENCE [LARGE SCALE GENOMIC DNA]</scope>
    <source>
        <strain evidence="2">CGMCC 4.7192</strain>
    </source>
</reference>
<dbReference type="Gene3D" id="3.30.2310.20">
    <property type="entry name" value="RelE-like"/>
    <property type="match status" value="1"/>
</dbReference>
<protein>
    <submittedName>
        <fullName evidence="1">Type II toxin-antitoxin system RelE/ParE family toxin</fullName>
    </submittedName>
</protein>